<protein>
    <submittedName>
        <fullName evidence="1">Uncharacterized protein</fullName>
    </submittedName>
</protein>
<name>A0A6H1ZTB4_9ZZZZ</name>
<reference evidence="1" key="1">
    <citation type="submission" date="2020-03" db="EMBL/GenBank/DDBJ databases">
        <title>The deep terrestrial virosphere.</title>
        <authorList>
            <person name="Holmfeldt K."/>
            <person name="Nilsson E."/>
            <person name="Simone D."/>
            <person name="Lopez-Fernandez M."/>
            <person name="Wu X."/>
            <person name="de Brujin I."/>
            <person name="Lundin D."/>
            <person name="Andersson A."/>
            <person name="Bertilsson S."/>
            <person name="Dopson M."/>
        </authorList>
    </citation>
    <scope>NUCLEOTIDE SEQUENCE</scope>
    <source>
        <strain evidence="2">MM415B02713</strain>
        <strain evidence="1">TM448A01816</strain>
    </source>
</reference>
<organism evidence="1">
    <name type="scientific">viral metagenome</name>
    <dbReference type="NCBI Taxonomy" id="1070528"/>
    <lineage>
        <taxon>unclassified sequences</taxon>
        <taxon>metagenomes</taxon>
        <taxon>organismal metagenomes</taxon>
    </lineage>
</organism>
<evidence type="ECO:0000313" key="1">
    <source>
        <dbReference type="EMBL" id="QJA50557.1"/>
    </source>
</evidence>
<accession>A0A6H1ZTB4</accession>
<dbReference type="AlphaFoldDB" id="A0A6H1ZTB4"/>
<gene>
    <name evidence="2" type="ORF">MM415B02713_0012</name>
    <name evidence="1" type="ORF">TM448A01816_0019</name>
</gene>
<sequence length="55" mass="7072">MFDVWFFNLCIVSNERYKKVPSYKFFRLGIKEYSWMFSRWQKCFSLNIYKYWFSL</sequence>
<dbReference type="EMBL" id="MT142796">
    <property type="protein sequence ID" value="QJA88681.1"/>
    <property type="molecule type" value="Genomic_DNA"/>
</dbReference>
<evidence type="ECO:0000313" key="2">
    <source>
        <dbReference type="EMBL" id="QJA88681.1"/>
    </source>
</evidence>
<dbReference type="EMBL" id="MT144202">
    <property type="protein sequence ID" value="QJA50557.1"/>
    <property type="molecule type" value="Genomic_DNA"/>
</dbReference>
<proteinExistence type="predicted"/>